<name>A0A1H2BNZ8_9ACTN</name>
<reference evidence="3 4" key="1">
    <citation type="submission" date="2016-10" db="EMBL/GenBank/DDBJ databases">
        <authorList>
            <person name="de Groot N.N."/>
        </authorList>
    </citation>
    <scope>NUCLEOTIDE SEQUENCE [LARGE SCALE GENOMIC DNA]</scope>
    <source>
        <strain evidence="3 4">DSM 43941</strain>
    </source>
</reference>
<evidence type="ECO:0000313" key="4">
    <source>
        <dbReference type="Proteomes" id="UP000198688"/>
    </source>
</evidence>
<dbReference type="InterPro" id="IPR052019">
    <property type="entry name" value="F420H2_bilvrd_red/Heme_oxyg"/>
</dbReference>
<proteinExistence type="predicted"/>
<dbReference type="AlphaFoldDB" id="A0A1H2BNZ8"/>
<dbReference type="InterPro" id="IPR019920">
    <property type="entry name" value="F420-binding_dom_put"/>
</dbReference>
<keyword evidence="1" id="KW-0560">Oxidoreductase</keyword>
<dbReference type="GO" id="GO:0070967">
    <property type="term" value="F:coenzyme F420 binding"/>
    <property type="evidence" value="ECO:0007669"/>
    <property type="project" value="TreeGrafter"/>
</dbReference>
<dbReference type="InterPro" id="IPR012349">
    <property type="entry name" value="Split_barrel_FMN-bd"/>
</dbReference>
<dbReference type="GO" id="GO:0005829">
    <property type="term" value="C:cytosol"/>
    <property type="evidence" value="ECO:0007669"/>
    <property type="project" value="TreeGrafter"/>
</dbReference>
<dbReference type="Gene3D" id="2.30.110.10">
    <property type="entry name" value="Electron Transport, Fmn-binding Protein, Chain A"/>
    <property type="match status" value="1"/>
</dbReference>
<dbReference type="PANTHER" id="PTHR35176">
    <property type="entry name" value="HEME OXYGENASE HI_0854-RELATED"/>
    <property type="match status" value="1"/>
</dbReference>
<gene>
    <name evidence="3" type="ORF">SAMN04489716_4773</name>
</gene>
<dbReference type="Proteomes" id="UP000198688">
    <property type="component" value="Chromosome I"/>
</dbReference>
<evidence type="ECO:0000256" key="1">
    <source>
        <dbReference type="ARBA" id="ARBA00023002"/>
    </source>
</evidence>
<feature type="domain" description="Pyridoxamine 5'-phosphate oxidase N-terminal" evidence="2">
    <location>
        <begin position="26"/>
        <end position="152"/>
    </location>
</feature>
<dbReference type="GO" id="GO:0016627">
    <property type="term" value="F:oxidoreductase activity, acting on the CH-CH group of donors"/>
    <property type="evidence" value="ECO:0007669"/>
    <property type="project" value="TreeGrafter"/>
</dbReference>
<dbReference type="EMBL" id="LT629758">
    <property type="protein sequence ID" value="SDT59933.1"/>
    <property type="molecule type" value="Genomic_DNA"/>
</dbReference>
<dbReference type="OrthoDB" id="162914at2"/>
<dbReference type="Pfam" id="PF01243">
    <property type="entry name" value="PNPOx_N"/>
    <property type="match status" value="1"/>
</dbReference>
<accession>A0A1H2BNZ8</accession>
<dbReference type="SUPFAM" id="SSF50475">
    <property type="entry name" value="FMN-binding split barrel"/>
    <property type="match status" value="1"/>
</dbReference>
<sequence length="153" mass="16953">MSAELSAVGLPVIEVQPPARTGVVRLPEEVVELIDRPEFAVLSTVQPDGSAQLSMMWAGRDGNEIVMATKAGRRKVRNIERDPRVTVLLYDRARPARYAEIRGTARITGEDAHALVDELARRYTGSAHQRGGEREEAARVVLRITPERVLFQA</sequence>
<keyword evidence="4" id="KW-1185">Reference proteome</keyword>
<dbReference type="RefSeq" id="WP_092546653.1">
    <property type="nucleotide sequence ID" value="NZ_BOMJ01000038.1"/>
</dbReference>
<evidence type="ECO:0000313" key="3">
    <source>
        <dbReference type="EMBL" id="SDT59933.1"/>
    </source>
</evidence>
<dbReference type="InterPro" id="IPR011576">
    <property type="entry name" value="Pyridox_Oxase_N"/>
</dbReference>
<organism evidence="3 4">
    <name type="scientific">Actinoplanes derwentensis</name>
    <dbReference type="NCBI Taxonomy" id="113562"/>
    <lineage>
        <taxon>Bacteria</taxon>
        <taxon>Bacillati</taxon>
        <taxon>Actinomycetota</taxon>
        <taxon>Actinomycetes</taxon>
        <taxon>Micromonosporales</taxon>
        <taxon>Micromonosporaceae</taxon>
        <taxon>Actinoplanes</taxon>
    </lineage>
</organism>
<dbReference type="PANTHER" id="PTHR35176:SF6">
    <property type="entry name" value="HEME OXYGENASE HI_0854-RELATED"/>
    <property type="match status" value="1"/>
</dbReference>
<dbReference type="STRING" id="113562.SAMN04489716_4773"/>
<evidence type="ECO:0000259" key="2">
    <source>
        <dbReference type="Pfam" id="PF01243"/>
    </source>
</evidence>
<protein>
    <submittedName>
        <fullName evidence="3">PPOX class probable F420-dependent enzyme</fullName>
    </submittedName>
</protein>
<dbReference type="NCBIfam" id="TIGR03618">
    <property type="entry name" value="Rv1155_F420"/>
    <property type="match status" value="1"/>
</dbReference>